<keyword evidence="2" id="KW-1185">Reference proteome</keyword>
<gene>
    <name evidence="1" type="ORF">OWV82_009537</name>
</gene>
<evidence type="ECO:0000313" key="2">
    <source>
        <dbReference type="Proteomes" id="UP001164539"/>
    </source>
</evidence>
<organism evidence="1 2">
    <name type="scientific">Melia azedarach</name>
    <name type="common">Chinaberry tree</name>
    <dbReference type="NCBI Taxonomy" id="155640"/>
    <lineage>
        <taxon>Eukaryota</taxon>
        <taxon>Viridiplantae</taxon>
        <taxon>Streptophyta</taxon>
        <taxon>Embryophyta</taxon>
        <taxon>Tracheophyta</taxon>
        <taxon>Spermatophyta</taxon>
        <taxon>Magnoliopsida</taxon>
        <taxon>eudicotyledons</taxon>
        <taxon>Gunneridae</taxon>
        <taxon>Pentapetalae</taxon>
        <taxon>rosids</taxon>
        <taxon>malvids</taxon>
        <taxon>Sapindales</taxon>
        <taxon>Meliaceae</taxon>
        <taxon>Melia</taxon>
    </lineage>
</organism>
<name>A0ACC1Y3M1_MELAZ</name>
<protein>
    <submittedName>
        <fullName evidence="1">Receptor-like kinase</fullName>
    </submittedName>
</protein>
<sequence length="675" mass="74010">MAVAWLWLLRPVFLFSTVFFITFPLTSSMSESEALLKLKSSLTNAKGLDSWVPGTGPCKGSVEQWGGVICFNGIVTGLRLENMGLSGKIDVDALGKLTGLRTMSLSNNSFTGMLPDLHRVGGLRAVYLTGNQFSGEIPPEFFEKMDALRRLWMGGNKFTGLIPSSLFQLTHLNELHLEKNRFTGPIPSFNQPTLMDLNLSNNKLEGEIPGTLSRFNASSFSGNPGLCGKSIGVECKKVAQKASVTKPNHIPPPPVIKKDDSKKIVAAVITLSVMLLSIAVVLIVKLRRKRKTFDVLEQEKESVQAVEVQVSVSNKKEVDNMSRKPSSSRRGSHSAKGSGVGELVVVNDKKGVFGLPDLMKAAAEVLGNGGLGSSYKAVMADGVIVVVKRMREMNTVGKDEFDAEIRKLGRLRHSNILTPLAYHYRKDEKLLVYEFIPKGSLLYLLHGDRGPSHDEFNWPARLKIVQGIARGIGYLHTELAHLDLPHGNLKSSNIMLSPENEPLISEYGFGPLINTANVAQALFAYRAPEVVQSGNVSQKCDVYCLGVIILEILTGKFPNQYLNSGKGGTDLVQWVASAFSEGKVTELLDPEIASSRNSIGEMEQLLQIGRACTESNPEQRLEMREAVRRIEEIRSDGNVEVRTSPTLQRGYGEGDKSGRRHGSIVDNFDHRISGR</sequence>
<evidence type="ECO:0000313" key="1">
    <source>
        <dbReference type="EMBL" id="KAJ4717752.1"/>
    </source>
</evidence>
<accession>A0ACC1Y3M1</accession>
<dbReference type="Proteomes" id="UP001164539">
    <property type="component" value="Chromosome 5"/>
</dbReference>
<reference evidence="1 2" key="1">
    <citation type="journal article" date="2023" name="Science">
        <title>Complex scaffold remodeling in plant triterpene biosynthesis.</title>
        <authorList>
            <person name="De La Pena R."/>
            <person name="Hodgson H."/>
            <person name="Liu J.C."/>
            <person name="Stephenson M.J."/>
            <person name="Martin A.C."/>
            <person name="Owen C."/>
            <person name="Harkess A."/>
            <person name="Leebens-Mack J."/>
            <person name="Jimenez L.E."/>
            <person name="Osbourn A."/>
            <person name="Sattely E.S."/>
        </authorList>
    </citation>
    <scope>NUCLEOTIDE SEQUENCE [LARGE SCALE GENOMIC DNA]</scope>
    <source>
        <strain evidence="2">cv. JPN11</strain>
        <tissue evidence="1">Leaf</tissue>
    </source>
</reference>
<dbReference type="EMBL" id="CM051398">
    <property type="protein sequence ID" value="KAJ4717752.1"/>
    <property type="molecule type" value="Genomic_DNA"/>
</dbReference>
<proteinExistence type="predicted"/>
<comment type="caution">
    <text evidence="1">The sequence shown here is derived from an EMBL/GenBank/DDBJ whole genome shotgun (WGS) entry which is preliminary data.</text>
</comment>